<dbReference type="Pfam" id="PF21788">
    <property type="entry name" value="TNP-like_GBD"/>
    <property type="match status" value="1"/>
</dbReference>
<protein>
    <recommendedName>
        <fullName evidence="1">Transposable element P transposase-like GTP-binding insertion domain-containing protein</fullName>
    </recommendedName>
</protein>
<feature type="domain" description="Transposable element P transposase-like GTP-binding insertion" evidence="1">
    <location>
        <begin position="82"/>
        <end position="195"/>
    </location>
</feature>
<evidence type="ECO:0000313" key="2">
    <source>
        <dbReference type="EnsemblMetazoa" id="AARA005983-PA"/>
    </source>
</evidence>
<dbReference type="EMBL" id="APCN01007606">
    <property type="status" value="NOT_ANNOTATED_CDS"/>
    <property type="molecule type" value="Genomic_DNA"/>
</dbReference>
<dbReference type="InterPro" id="IPR048366">
    <property type="entry name" value="TNP-like_GBD"/>
</dbReference>
<evidence type="ECO:0000313" key="3">
    <source>
        <dbReference type="Proteomes" id="UP000075840"/>
    </source>
</evidence>
<reference evidence="2" key="1">
    <citation type="submission" date="2022-08" db="UniProtKB">
        <authorList>
            <consortium name="EnsemblMetazoa"/>
        </authorList>
    </citation>
    <scope>IDENTIFICATION</scope>
    <source>
        <strain evidence="2">Dongola</strain>
    </source>
</reference>
<accession>A0A182HXF5</accession>
<dbReference type="AlphaFoldDB" id="A0A182HXF5"/>
<dbReference type="Proteomes" id="UP000075840">
    <property type="component" value="Unassembled WGS sequence"/>
</dbReference>
<proteinExistence type="predicted"/>
<keyword evidence="3" id="KW-1185">Reference proteome</keyword>
<dbReference type="EnsemblMetazoa" id="AARA005983-RA">
    <property type="protein sequence ID" value="AARA005983-PA"/>
    <property type="gene ID" value="AARA005983"/>
</dbReference>
<evidence type="ECO:0000259" key="1">
    <source>
        <dbReference type="Pfam" id="PF21788"/>
    </source>
</evidence>
<name>A0A182HXF5_ANOAR</name>
<organism evidence="2 3">
    <name type="scientific">Anopheles arabiensis</name>
    <name type="common">Mosquito</name>
    <dbReference type="NCBI Taxonomy" id="7173"/>
    <lineage>
        <taxon>Eukaryota</taxon>
        <taxon>Metazoa</taxon>
        <taxon>Ecdysozoa</taxon>
        <taxon>Arthropoda</taxon>
        <taxon>Hexapoda</taxon>
        <taxon>Insecta</taxon>
        <taxon>Pterygota</taxon>
        <taxon>Neoptera</taxon>
        <taxon>Endopterygota</taxon>
        <taxon>Diptera</taxon>
        <taxon>Nematocera</taxon>
        <taxon>Culicoidea</taxon>
        <taxon>Culicidae</taxon>
        <taxon>Anophelinae</taxon>
        <taxon>Anopheles</taxon>
    </lineage>
</organism>
<dbReference type="VEuPathDB" id="VectorBase:AARA005983"/>
<sequence length="204" mass="23837">MIRLVGTLSNTWEPRDRECVLSFDEMKICKMMEYDQATDEVVGPYNYLQVVGENWGVHNPIEPYFKYPKTVKNVYIVPHAPHLLKLLRNWFIDHGFLYKGQVIKADLLFDLVAKRDQAELTPLHKLTRNHLIMTSHEKQNVLRAAQVLSRTTALSLRQYYPENDEASKLADFTEVVDLWFSISNLYTPVAKLDYKKSFTGNTRR</sequence>